<feature type="transmembrane region" description="Helical" evidence="9">
    <location>
        <begin position="496"/>
        <end position="516"/>
    </location>
</feature>
<organism evidence="10 11">
    <name type="scientific">Calycina marina</name>
    <dbReference type="NCBI Taxonomy" id="1763456"/>
    <lineage>
        <taxon>Eukaryota</taxon>
        <taxon>Fungi</taxon>
        <taxon>Dikarya</taxon>
        <taxon>Ascomycota</taxon>
        <taxon>Pezizomycotina</taxon>
        <taxon>Leotiomycetes</taxon>
        <taxon>Helotiales</taxon>
        <taxon>Pezizellaceae</taxon>
        <taxon>Calycina</taxon>
    </lineage>
</organism>
<evidence type="ECO:0000313" key="10">
    <source>
        <dbReference type="EMBL" id="KAG9245569.1"/>
    </source>
</evidence>
<evidence type="ECO:0000256" key="6">
    <source>
        <dbReference type="ARBA" id="ARBA00022927"/>
    </source>
</evidence>
<dbReference type="GO" id="GO:0016020">
    <property type="term" value="C:membrane"/>
    <property type="evidence" value="ECO:0007669"/>
    <property type="project" value="UniProtKB-SubCell"/>
</dbReference>
<evidence type="ECO:0000256" key="9">
    <source>
        <dbReference type="SAM" id="Phobius"/>
    </source>
</evidence>
<feature type="transmembrane region" description="Helical" evidence="9">
    <location>
        <begin position="367"/>
        <end position="389"/>
    </location>
</feature>
<evidence type="ECO:0000256" key="1">
    <source>
        <dbReference type="ARBA" id="ARBA00004141"/>
    </source>
</evidence>
<evidence type="ECO:0000256" key="5">
    <source>
        <dbReference type="ARBA" id="ARBA00022856"/>
    </source>
</evidence>
<dbReference type="GO" id="GO:0015031">
    <property type="term" value="P:protein transport"/>
    <property type="evidence" value="ECO:0007669"/>
    <property type="project" value="UniProtKB-KW"/>
</dbReference>
<evidence type="ECO:0000256" key="8">
    <source>
        <dbReference type="ARBA" id="ARBA00023136"/>
    </source>
</evidence>
<feature type="transmembrane region" description="Helical" evidence="9">
    <location>
        <begin position="444"/>
        <end position="464"/>
    </location>
</feature>
<keyword evidence="7 9" id="KW-1133">Transmembrane helix</keyword>
<keyword evidence="3" id="KW-0813">Transport</keyword>
<feature type="transmembrane region" description="Helical" evidence="9">
    <location>
        <begin position="294"/>
        <end position="316"/>
    </location>
</feature>
<comment type="subcellular location">
    <subcellularLocation>
        <location evidence="1">Membrane</location>
        <topology evidence="1">Multi-pass membrane protein</topology>
    </subcellularLocation>
</comment>
<feature type="transmembrane region" description="Helical" evidence="9">
    <location>
        <begin position="251"/>
        <end position="273"/>
    </location>
</feature>
<feature type="transmembrane region" description="Helical" evidence="9">
    <location>
        <begin position="643"/>
        <end position="661"/>
    </location>
</feature>
<dbReference type="GO" id="GO:0035673">
    <property type="term" value="F:oligopeptide transmembrane transporter activity"/>
    <property type="evidence" value="ECO:0007669"/>
    <property type="project" value="InterPro"/>
</dbReference>
<proteinExistence type="inferred from homology"/>
<protein>
    <submittedName>
        <fullName evidence="10">Tetrapeptide transporter, OPT1/isp4</fullName>
    </submittedName>
</protein>
<feature type="transmembrane region" description="Helical" evidence="9">
    <location>
        <begin position="522"/>
        <end position="542"/>
    </location>
</feature>
<comment type="caution">
    <text evidence="10">The sequence shown here is derived from an EMBL/GenBank/DDBJ whole genome shotgun (WGS) entry which is preliminary data.</text>
</comment>
<feature type="transmembrane region" description="Helical" evidence="9">
    <location>
        <begin position="751"/>
        <end position="775"/>
    </location>
</feature>
<dbReference type="NCBIfam" id="TIGR00727">
    <property type="entry name" value="ISP4_OPT"/>
    <property type="match status" value="1"/>
</dbReference>
<dbReference type="AlphaFoldDB" id="A0A9P7Z4R2"/>
<accession>A0A9P7Z4R2</accession>
<gene>
    <name evidence="10" type="ORF">BJ878DRAFT_541142</name>
</gene>
<reference evidence="10" key="1">
    <citation type="journal article" date="2021" name="IMA Fungus">
        <title>Genomic characterization of three marine fungi, including Emericellopsis atlantica sp. nov. with signatures of a generalist lifestyle and marine biomass degradation.</title>
        <authorList>
            <person name="Hagestad O.C."/>
            <person name="Hou L."/>
            <person name="Andersen J.H."/>
            <person name="Hansen E.H."/>
            <person name="Altermark B."/>
            <person name="Li C."/>
            <person name="Kuhnert E."/>
            <person name="Cox R.J."/>
            <person name="Crous P.W."/>
            <person name="Spatafora J.W."/>
            <person name="Lail K."/>
            <person name="Amirebrahimi M."/>
            <person name="Lipzen A."/>
            <person name="Pangilinan J."/>
            <person name="Andreopoulos W."/>
            <person name="Hayes R.D."/>
            <person name="Ng V."/>
            <person name="Grigoriev I.V."/>
            <person name="Jackson S.A."/>
            <person name="Sutton T.D.S."/>
            <person name="Dobson A.D.W."/>
            <person name="Rama T."/>
        </authorList>
    </citation>
    <scope>NUCLEOTIDE SEQUENCE</scope>
    <source>
        <strain evidence="10">TRa3180A</strain>
    </source>
</reference>
<dbReference type="OrthoDB" id="9986677at2759"/>
<dbReference type="Proteomes" id="UP000887226">
    <property type="component" value="Unassembled WGS sequence"/>
</dbReference>
<dbReference type="InterPro" id="IPR004648">
    <property type="entry name" value="Oligpept_transpt"/>
</dbReference>
<dbReference type="InterPro" id="IPR004813">
    <property type="entry name" value="OPT"/>
</dbReference>
<dbReference type="Pfam" id="PF03169">
    <property type="entry name" value="OPT"/>
    <property type="match status" value="1"/>
</dbReference>
<dbReference type="NCBIfam" id="TIGR00728">
    <property type="entry name" value="OPT_sfam"/>
    <property type="match status" value="1"/>
</dbReference>
<evidence type="ECO:0000256" key="2">
    <source>
        <dbReference type="ARBA" id="ARBA00008807"/>
    </source>
</evidence>
<feature type="transmembrane region" description="Helical" evidence="9">
    <location>
        <begin position="723"/>
        <end position="739"/>
    </location>
</feature>
<feature type="transmembrane region" description="Helical" evidence="9">
    <location>
        <begin position="673"/>
        <end position="694"/>
    </location>
</feature>
<dbReference type="EMBL" id="MU253840">
    <property type="protein sequence ID" value="KAG9245569.1"/>
    <property type="molecule type" value="Genomic_DNA"/>
</dbReference>
<evidence type="ECO:0000256" key="3">
    <source>
        <dbReference type="ARBA" id="ARBA00022448"/>
    </source>
</evidence>
<keyword evidence="5" id="KW-0571">Peptide transport</keyword>
<keyword evidence="11" id="KW-1185">Reference proteome</keyword>
<evidence type="ECO:0000256" key="7">
    <source>
        <dbReference type="ARBA" id="ARBA00022989"/>
    </source>
</evidence>
<keyword evidence="8 9" id="KW-0472">Membrane</keyword>
<sequence>MSAFRQKFRRTNTDAHVNTVDDGLASPAVEMDTKGEATATGVMIEADADTIRQADVHIKKLRDQHRFDPYMDIEKLDAMDAAIDSGDLEKEAAVEGSLIAEDSPYAEVRIAVSNDDDPELPCDTIRSWTIGFVCCTVVAAMNLLMSMHYTGLAIQASIVQLISYPMGKAWAKFMPHTHIFGVPLNPGPFNKKEHTLITMMTAAGASSSYAFDILIAQEVYYNQSWGWGFQILLTLSTQAMGFGMAGMLRRFLVWPAAMVWPGTLITTTIMDSLHNHSPSDPSKTHGWVIGRYKFFLLVAFGAFGWHWFPFVIAPFLSYLGTFPTWIAPNNLAVNQAFGGVSGLGILPISLDWTIPTGWFLSPLQLPAFALINLGFGGLLFLLGAVGIAFTGDKFNRYLPLISNRNFDNTGAKYNTTRVVTSDLRLDVEAYRAYSPLYIGPAFSLAYAMGFAGLISNLTHVALFYGKDIIRRVKDAKYEEADIHLKLIRRYRESPEWWYLVVFAIAWTFGIVAALHWDTHLTWWAYIIAVLIGAFFILPVGIIQAVTNQQTGLNVVTEMIVGYMLPGKPIAMMLFKSWGYMFAYQGLTYLYDMKIGHYMKVPPRSLFRAQLFAVVWLSIVQVATFNWMLGSLPEVCTADQPQGFTCAGATTFFNASVIWGLIGPSRMFGAGATFAWANWFWLIGFILPVITYICARRYPRSIARYVFWPAIFGVSGEIPPATTFMLFCWLSIGLFFAVYIKRRYFGWWSRYVYVLSGALDIGTAVCLVFFALGLGLTASSFPEWWGNAGMYNTLDQNGETNQWTLADGETFGAAAGTWK</sequence>
<evidence type="ECO:0000313" key="11">
    <source>
        <dbReference type="Proteomes" id="UP000887226"/>
    </source>
</evidence>
<feature type="transmembrane region" description="Helical" evidence="9">
    <location>
        <begin position="610"/>
        <end position="631"/>
    </location>
</feature>
<comment type="similarity">
    <text evidence="2">Belongs to the oligopeptide OPT transporter family.</text>
</comment>
<keyword evidence="4 9" id="KW-0812">Transmembrane</keyword>
<evidence type="ECO:0000256" key="4">
    <source>
        <dbReference type="ARBA" id="ARBA00022692"/>
    </source>
</evidence>
<name>A0A9P7Z4R2_9HELO</name>
<feature type="transmembrane region" description="Helical" evidence="9">
    <location>
        <begin position="572"/>
        <end position="590"/>
    </location>
</feature>
<keyword evidence="6" id="KW-0653">Protein transport</keyword>
<dbReference type="PANTHER" id="PTHR22601">
    <property type="entry name" value="ISP4 LIKE PROTEIN"/>
    <property type="match status" value="1"/>
</dbReference>